<reference evidence="2 4" key="1">
    <citation type="submission" date="2015-12" db="EMBL/GenBank/DDBJ databases">
        <title>Amycolatopsis regifaucium genome sequencing and assembly.</title>
        <authorList>
            <person name="Mayilraj S."/>
        </authorList>
    </citation>
    <scope>NUCLEOTIDE SEQUENCE [LARGE SCALE GENOMIC DNA]</scope>
    <source>
        <strain evidence="2 4">GY080</strain>
    </source>
</reference>
<gene>
    <name evidence="3" type="ORF">ATP06_0201100</name>
    <name evidence="2" type="ORF">AVL48_20710</name>
</gene>
<evidence type="ECO:0000313" key="2">
    <source>
        <dbReference type="EMBL" id="KZB88367.1"/>
    </source>
</evidence>
<evidence type="ECO:0008006" key="6">
    <source>
        <dbReference type="Google" id="ProtNLM"/>
    </source>
</evidence>
<sequence>MRKSKLFPLAALTAAVLTASAVASGTGVAAENGGSTVMAGGQCTGSWVDVHETVVARARPDAASPKIFDVFAGETFPCRKLVVGAGYKACGYTGMNGWILVQDGVMRHNGYAGWSGYIPSICTSDR</sequence>
<keyword evidence="1" id="KW-0732">Signal</keyword>
<dbReference type="Proteomes" id="UP000186883">
    <property type="component" value="Unassembled WGS sequence"/>
</dbReference>
<proteinExistence type="predicted"/>
<evidence type="ECO:0000313" key="4">
    <source>
        <dbReference type="Proteomes" id="UP000076321"/>
    </source>
</evidence>
<feature type="signal peptide" evidence="1">
    <location>
        <begin position="1"/>
        <end position="23"/>
    </location>
</feature>
<reference evidence="3 5" key="2">
    <citation type="submission" date="2016-11" db="EMBL/GenBank/DDBJ databases">
        <title>Genome sequencing of Amycolatopsis regifaucium.</title>
        <authorList>
            <person name="Mayilraj S."/>
            <person name="Kaur N."/>
        </authorList>
    </citation>
    <scope>NUCLEOTIDE SEQUENCE [LARGE SCALE GENOMIC DNA]</scope>
    <source>
        <strain evidence="3 5">GY080</strain>
    </source>
</reference>
<dbReference type="EMBL" id="LOBU02000001">
    <property type="protein sequence ID" value="OKA11478.1"/>
    <property type="molecule type" value="Genomic_DNA"/>
</dbReference>
<organism evidence="2 4">
    <name type="scientific">Amycolatopsis regifaucium</name>
    <dbReference type="NCBI Taxonomy" id="546365"/>
    <lineage>
        <taxon>Bacteria</taxon>
        <taxon>Bacillati</taxon>
        <taxon>Actinomycetota</taxon>
        <taxon>Actinomycetes</taxon>
        <taxon>Pseudonocardiales</taxon>
        <taxon>Pseudonocardiaceae</taxon>
        <taxon>Amycolatopsis</taxon>
    </lineage>
</organism>
<dbReference type="Proteomes" id="UP000076321">
    <property type="component" value="Unassembled WGS sequence"/>
</dbReference>
<evidence type="ECO:0000256" key="1">
    <source>
        <dbReference type="SAM" id="SignalP"/>
    </source>
</evidence>
<name>A0A154MX91_9PSEU</name>
<evidence type="ECO:0000313" key="3">
    <source>
        <dbReference type="EMBL" id="OKA11478.1"/>
    </source>
</evidence>
<accession>A0A154MX91</accession>
<keyword evidence="5" id="KW-1185">Reference proteome</keyword>
<evidence type="ECO:0000313" key="5">
    <source>
        <dbReference type="Proteomes" id="UP000186883"/>
    </source>
</evidence>
<protein>
    <recommendedName>
        <fullName evidence="6">SH3 domain-containing protein</fullName>
    </recommendedName>
</protein>
<dbReference type="OrthoDB" id="3700478at2"/>
<feature type="chain" id="PRO_5043134941" description="SH3 domain-containing protein" evidence="1">
    <location>
        <begin position="24"/>
        <end position="126"/>
    </location>
</feature>
<dbReference type="AlphaFoldDB" id="A0A154MX91"/>
<dbReference type="EMBL" id="LQCI01000002">
    <property type="protein sequence ID" value="KZB88367.1"/>
    <property type="molecule type" value="Genomic_DNA"/>
</dbReference>
<dbReference type="RefSeq" id="WP_061983605.1">
    <property type="nucleotide sequence ID" value="NZ_FOPQ01000004.1"/>
</dbReference>
<comment type="caution">
    <text evidence="2">The sequence shown here is derived from an EMBL/GenBank/DDBJ whole genome shotgun (WGS) entry which is preliminary data.</text>
</comment>